<dbReference type="PRINTS" id="PR00621">
    <property type="entry name" value="HISTONEH2B"/>
</dbReference>
<feature type="domain" description="Core Histone H2A/H2B/H3" evidence="12">
    <location>
        <begin position="38"/>
        <end position="114"/>
    </location>
</feature>
<evidence type="ECO:0000256" key="9">
    <source>
        <dbReference type="ARBA" id="ARBA00023269"/>
    </source>
</evidence>
<evidence type="ECO:0000256" key="11">
    <source>
        <dbReference type="SAM" id="MobiDB-lite"/>
    </source>
</evidence>
<organism evidence="13 14">
    <name type="scientific">Heterobasidion irregulare (strain TC 32-1)</name>
    <dbReference type="NCBI Taxonomy" id="747525"/>
    <lineage>
        <taxon>Eukaryota</taxon>
        <taxon>Fungi</taxon>
        <taxon>Dikarya</taxon>
        <taxon>Basidiomycota</taxon>
        <taxon>Agaricomycotina</taxon>
        <taxon>Agaricomycetes</taxon>
        <taxon>Russulales</taxon>
        <taxon>Bondarzewiaceae</taxon>
        <taxon>Heterobasidion</taxon>
        <taxon>Heterobasidion annosum species complex</taxon>
    </lineage>
</organism>
<evidence type="ECO:0000256" key="1">
    <source>
        <dbReference type="ARBA" id="ARBA00002001"/>
    </source>
</evidence>
<comment type="subcellular location">
    <subcellularLocation>
        <location evidence="3">Chromosome</location>
    </subcellularLocation>
    <subcellularLocation>
        <location evidence="2 10">Nucleus</location>
    </subcellularLocation>
</comment>
<dbReference type="KEGG" id="hir:HETIRDRAFT_309218"/>
<keyword evidence="6 10" id="KW-0158">Chromosome</keyword>
<evidence type="ECO:0000256" key="3">
    <source>
        <dbReference type="ARBA" id="ARBA00004286"/>
    </source>
</evidence>
<dbReference type="SUPFAM" id="SSF47113">
    <property type="entry name" value="Histone-fold"/>
    <property type="match status" value="1"/>
</dbReference>
<comment type="subunit">
    <text evidence="5 10">The nucleosome is a histone octamer containing two molecules each of H2A, H2B, H3 and H4 assembled in one H3-H4 heterotetramer and two H2A-H2B heterodimers. The octamer wraps approximately 147 bp of DNA.</text>
</comment>
<dbReference type="InParanoid" id="W4KJ40"/>
<dbReference type="GeneID" id="20669655"/>
<feature type="region of interest" description="Disordered" evidence="11">
    <location>
        <begin position="1"/>
        <end position="46"/>
    </location>
</feature>
<evidence type="ECO:0000256" key="8">
    <source>
        <dbReference type="ARBA" id="ARBA00023242"/>
    </source>
</evidence>
<comment type="function">
    <text evidence="1">Core component of nucleosome. Nucleosomes wrap and compact DNA into chromatin, limiting DNA accessibility to the cellular machineries which require DNA as a template. Histones thereby play a central role in transcription regulation, DNA repair, DNA replication and chromosomal stability. DNA accessibility is regulated via a complex set of post-translational modifications of histones, also called histone code, and nucleosome remodeling.</text>
</comment>
<reference evidence="13 14" key="1">
    <citation type="journal article" date="2012" name="New Phytol.">
        <title>Insight into trade-off between wood decay and parasitism from the genome of a fungal forest pathogen.</title>
        <authorList>
            <person name="Olson A."/>
            <person name="Aerts A."/>
            <person name="Asiegbu F."/>
            <person name="Belbahri L."/>
            <person name="Bouzid O."/>
            <person name="Broberg A."/>
            <person name="Canback B."/>
            <person name="Coutinho P.M."/>
            <person name="Cullen D."/>
            <person name="Dalman K."/>
            <person name="Deflorio G."/>
            <person name="van Diepen L.T."/>
            <person name="Dunand C."/>
            <person name="Duplessis S."/>
            <person name="Durling M."/>
            <person name="Gonthier P."/>
            <person name="Grimwood J."/>
            <person name="Fossdal C.G."/>
            <person name="Hansson D."/>
            <person name="Henrissat B."/>
            <person name="Hietala A."/>
            <person name="Himmelstrand K."/>
            <person name="Hoffmeister D."/>
            <person name="Hogberg N."/>
            <person name="James T.Y."/>
            <person name="Karlsson M."/>
            <person name="Kohler A."/>
            <person name="Kues U."/>
            <person name="Lee Y.H."/>
            <person name="Lin Y.C."/>
            <person name="Lind M."/>
            <person name="Lindquist E."/>
            <person name="Lombard V."/>
            <person name="Lucas S."/>
            <person name="Lunden K."/>
            <person name="Morin E."/>
            <person name="Murat C."/>
            <person name="Park J."/>
            <person name="Raffaello T."/>
            <person name="Rouze P."/>
            <person name="Salamov A."/>
            <person name="Schmutz J."/>
            <person name="Solheim H."/>
            <person name="Stahlberg J."/>
            <person name="Velez H."/>
            <person name="de Vries R.P."/>
            <person name="Wiebenga A."/>
            <person name="Woodward S."/>
            <person name="Yakovlev I."/>
            <person name="Garbelotto M."/>
            <person name="Martin F."/>
            <person name="Grigoriev I.V."/>
            <person name="Stenlid J."/>
        </authorList>
    </citation>
    <scope>NUCLEOTIDE SEQUENCE [LARGE SCALE GENOMIC DNA]</scope>
    <source>
        <strain evidence="13 14">TC 32-1</strain>
    </source>
</reference>
<feature type="compositionally biased region" description="Polar residues" evidence="11">
    <location>
        <begin position="16"/>
        <end position="31"/>
    </location>
</feature>
<gene>
    <name evidence="13" type="ORF">HETIRDRAFT_309218</name>
</gene>
<evidence type="ECO:0000256" key="4">
    <source>
        <dbReference type="ARBA" id="ARBA00006846"/>
    </source>
</evidence>
<evidence type="ECO:0000313" key="13">
    <source>
        <dbReference type="EMBL" id="ETW85857.1"/>
    </source>
</evidence>
<dbReference type="InterPro" id="IPR000558">
    <property type="entry name" value="Histone_H2B"/>
</dbReference>
<evidence type="ECO:0000256" key="6">
    <source>
        <dbReference type="ARBA" id="ARBA00022454"/>
    </source>
</evidence>
<keyword evidence="8 10" id="KW-0539">Nucleus</keyword>
<evidence type="ECO:0000313" key="14">
    <source>
        <dbReference type="Proteomes" id="UP000030671"/>
    </source>
</evidence>
<dbReference type="Proteomes" id="UP000030671">
    <property type="component" value="Unassembled WGS sequence"/>
</dbReference>
<dbReference type="GO" id="GO:0000786">
    <property type="term" value="C:nucleosome"/>
    <property type="evidence" value="ECO:0007669"/>
    <property type="project" value="UniProtKB-KW"/>
</dbReference>
<dbReference type="Gene3D" id="1.10.20.10">
    <property type="entry name" value="Histone, subunit A"/>
    <property type="match status" value="1"/>
</dbReference>
<evidence type="ECO:0000256" key="5">
    <source>
        <dbReference type="ARBA" id="ARBA00011538"/>
    </source>
</evidence>
<dbReference type="eggNOG" id="KOG1744">
    <property type="taxonomic scope" value="Eukaryota"/>
</dbReference>
<name>W4KJ40_HETIT</name>
<protein>
    <recommendedName>
        <fullName evidence="10">Histone H2B</fullName>
    </recommendedName>
</protein>
<dbReference type="InterPro" id="IPR009072">
    <property type="entry name" value="Histone-fold"/>
</dbReference>
<keyword evidence="14" id="KW-1185">Reference proteome</keyword>
<evidence type="ECO:0000256" key="7">
    <source>
        <dbReference type="ARBA" id="ARBA00023125"/>
    </source>
</evidence>
<dbReference type="GO" id="GO:0005634">
    <property type="term" value="C:nucleus"/>
    <property type="evidence" value="ECO:0007669"/>
    <property type="project" value="UniProtKB-SubCell"/>
</dbReference>
<dbReference type="CDD" id="cd22910">
    <property type="entry name" value="HFD_H2B"/>
    <property type="match status" value="1"/>
</dbReference>
<dbReference type="GO" id="GO:0046982">
    <property type="term" value="F:protein heterodimerization activity"/>
    <property type="evidence" value="ECO:0007669"/>
    <property type="project" value="InterPro"/>
</dbReference>
<proteinExistence type="inferred from homology"/>
<accession>W4KJ40</accession>
<dbReference type="GO" id="GO:0003677">
    <property type="term" value="F:DNA binding"/>
    <property type="evidence" value="ECO:0007669"/>
    <property type="project" value="UniProtKB-KW"/>
</dbReference>
<dbReference type="OrthoDB" id="10254238at2759"/>
<dbReference type="PROSITE" id="PS00357">
    <property type="entry name" value="HISTONE_H2B"/>
    <property type="match status" value="1"/>
</dbReference>
<dbReference type="HOGENOM" id="CLU_075666_1_3_1"/>
<sequence>MQPTSTASVAKAAPSMTVTKTTAASVPSGKSQKVDNSVDKKKRRKARKETWASYLYKVLKQVHPDTGISNKGMAIMNSFIIDIFERIATEAARLCLYSKKSTIASREIQTAVRLILPGELSKHAISEGTKTVTSKHLGAAVSFVSVV</sequence>
<dbReference type="EMBL" id="KI925455">
    <property type="protein sequence ID" value="ETW85857.1"/>
    <property type="molecule type" value="Genomic_DNA"/>
</dbReference>
<dbReference type="InterPro" id="IPR007125">
    <property type="entry name" value="H2A/H2B/H3"/>
</dbReference>
<keyword evidence="9 10" id="KW-0544">Nucleosome core</keyword>
<evidence type="ECO:0000256" key="2">
    <source>
        <dbReference type="ARBA" id="ARBA00004123"/>
    </source>
</evidence>
<dbReference type="InterPro" id="IPR055333">
    <property type="entry name" value="HISTONE_H2B_site"/>
</dbReference>
<dbReference type="RefSeq" id="XP_009542669.1">
    <property type="nucleotide sequence ID" value="XM_009544374.1"/>
</dbReference>
<dbReference type="AlphaFoldDB" id="W4KJ40"/>
<dbReference type="GO" id="GO:0030527">
    <property type="term" value="F:structural constituent of chromatin"/>
    <property type="evidence" value="ECO:0007669"/>
    <property type="project" value="InterPro"/>
</dbReference>
<dbReference type="PANTHER" id="PTHR23428">
    <property type="entry name" value="HISTONE H2B"/>
    <property type="match status" value="1"/>
</dbReference>
<dbReference type="SMART" id="SM00427">
    <property type="entry name" value="H2B"/>
    <property type="match status" value="1"/>
</dbReference>
<dbReference type="Pfam" id="PF00125">
    <property type="entry name" value="Histone"/>
    <property type="match status" value="1"/>
</dbReference>
<comment type="similarity">
    <text evidence="4 10">Belongs to the histone H2B family.</text>
</comment>
<keyword evidence="7 10" id="KW-0238">DNA-binding</keyword>
<dbReference type="FunFam" id="1.10.20.10:FF:000016">
    <property type="entry name" value="Histone H2B"/>
    <property type="match status" value="1"/>
</dbReference>
<evidence type="ECO:0000259" key="12">
    <source>
        <dbReference type="Pfam" id="PF00125"/>
    </source>
</evidence>
<evidence type="ECO:0000256" key="10">
    <source>
        <dbReference type="RuleBase" id="RU000451"/>
    </source>
</evidence>
<dbReference type="STRING" id="747525.W4KJ40"/>